<protein>
    <submittedName>
        <fullName evidence="1">Uncharacterized protein</fullName>
    </submittedName>
</protein>
<comment type="caution">
    <text evidence="1">The sequence shown here is derived from an EMBL/GenBank/DDBJ whole genome shotgun (WGS) entry which is preliminary data.</text>
</comment>
<gene>
    <name evidence="1" type="ORF">M8818_005770</name>
</gene>
<evidence type="ECO:0000313" key="2">
    <source>
        <dbReference type="Proteomes" id="UP001320706"/>
    </source>
</evidence>
<proteinExistence type="predicted"/>
<name>A0ACC3S9U9_9PEZI</name>
<keyword evidence="2" id="KW-1185">Reference proteome</keyword>
<accession>A0ACC3S9U9</accession>
<reference evidence="1" key="1">
    <citation type="submission" date="2024-02" db="EMBL/GenBank/DDBJ databases">
        <title>Metagenome Assembled Genome of Zalaria obscura JY119.</title>
        <authorList>
            <person name="Vighnesh L."/>
            <person name="Jagadeeshwari U."/>
            <person name="Venkata Ramana C."/>
            <person name="Sasikala C."/>
        </authorList>
    </citation>
    <scope>NUCLEOTIDE SEQUENCE</scope>
    <source>
        <strain evidence="1">JY119</strain>
    </source>
</reference>
<evidence type="ECO:0000313" key="1">
    <source>
        <dbReference type="EMBL" id="KAK8202243.1"/>
    </source>
</evidence>
<dbReference type="Proteomes" id="UP001320706">
    <property type="component" value="Unassembled WGS sequence"/>
</dbReference>
<organism evidence="1 2">
    <name type="scientific">Zalaria obscura</name>
    <dbReference type="NCBI Taxonomy" id="2024903"/>
    <lineage>
        <taxon>Eukaryota</taxon>
        <taxon>Fungi</taxon>
        <taxon>Dikarya</taxon>
        <taxon>Ascomycota</taxon>
        <taxon>Pezizomycotina</taxon>
        <taxon>Dothideomycetes</taxon>
        <taxon>Dothideomycetidae</taxon>
        <taxon>Dothideales</taxon>
        <taxon>Zalariaceae</taxon>
        <taxon>Zalaria</taxon>
    </lineage>
</organism>
<dbReference type="EMBL" id="JAMKPW020000033">
    <property type="protein sequence ID" value="KAK8202243.1"/>
    <property type="molecule type" value="Genomic_DNA"/>
</dbReference>
<sequence>MGRRSWYLMGRRSCPNRRDSRASACLHWAGTSKYLKVPSYHSRLDPGPFFQLPSSPVPTRRSCCHRDTCHREISACTTGSPCNVPDGTPMLHRLFVVQMFVGTSPEIVAMTNAELAPALQAHSVEIGVR</sequence>